<evidence type="ECO:0008006" key="5">
    <source>
        <dbReference type="Google" id="ProtNLM"/>
    </source>
</evidence>
<evidence type="ECO:0000313" key="3">
    <source>
        <dbReference type="EMBL" id="PSN63052.1"/>
    </source>
</evidence>
<keyword evidence="2" id="KW-0812">Transmembrane</keyword>
<feature type="compositionally biased region" description="Low complexity" evidence="1">
    <location>
        <begin position="185"/>
        <end position="195"/>
    </location>
</feature>
<proteinExistence type="predicted"/>
<sequence length="222" mass="23935">MASTVVVTKMFTPTASNSIVPRPLRSRPAEITSFAGLHSGSHNSINLSNGAKIGISAGAAVVVAALVGLVIFCFLRRRRARKYRKIGGGSVDDKLAAHHLTPFQTHRGVPAPTHGAGAAFEPMRGGDSPEYRQEYKQPYMMSPPQRSASPNKQPLMDSVELFRSSTSESPPRDIELSQVSPRLHASTAAQAPASANMELTHENDITHQRNTSPFASHSRRSS</sequence>
<name>A0A2T2NC86_CORCC</name>
<dbReference type="AlphaFoldDB" id="A0A2T2NC86"/>
<protein>
    <recommendedName>
        <fullName evidence="5">Mid2 domain-containing protein</fullName>
    </recommendedName>
</protein>
<accession>A0A2T2NC86</accession>
<feature type="region of interest" description="Disordered" evidence="1">
    <location>
        <begin position="105"/>
        <end position="131"/>
    </location>
</feature>
<feature type="transmembrane region" description="Helical" evidence="2">
    <location>
        <begin position="53"/>
        <end position="75"/>
    </location>
</feature>
<organism evidence="3 4">
    <name type="scientific">Corynespora cassiicola Philippines</name>
    <dbReference type="NCBI Taxonomy" id="1448308"/>
    <lineage>
        <taxon>Eukaryota</taxon>
        <taxon>Fungi</taxon>
        <taxon>Dikarya</taxon>
        <taxon>Ascomycota</taxon>
        <taxon>Pezizomycotina</taxon>
        <taxon>Dothideomycetes</taxon>
        <taxon>Pleosporomycetidae</taxon>
        <taxon>Pleosporales</taxon>
        <taxon>Corynesporascaceae</taxon>
        <taxon>Corynespora</taxon>
    </lineage>
</organism>
<gene>
    <name evidence="3" type="ORF">BS50DRAFT_103576</name>
</gene>
<keyword evidence="2" id="KW-1133">Transmembrane helix</keyword>
<keyword evidence="2" id="KW-0472">Membrane</keyword>
<evidence type="ECO:0000313" key="4">
    <source>
        <dbReference type="Proteomes" id="UP000240883"/>
    </source>
</evidence>
<evidence type="ECO:0000256" key="2">
    <source>
        <dbReference type="SAM" id="Phobius"/>
    </source>
</evidence>
<dbReference type="Proteomes" id="UP000240883">
    <property type="component" value="Unassembled WGS sequence"/>
</dbReference>
<evidence type="ECO:0000256" key="1">
    <source>
        <dbReference type="SAM" id="MobiDB-lite"/>
    </source>
</evidence>
<dbReference type="EMBL" id="KZ678140">
    <property type="protein sequence ID" value="PSN63052.1"/>
    <property type="molecule type" value="Genomic_DNA"/>
</dbReference>
<reference evidence="3 4" key="1">
    <citation type="journal article" date="2018" name="Front. Microbiol.">
        <title>Genome-Wide Analysis of Corynespora cassiicola Leaf Fall Disease Putative Effectors.</title>
        <authorList>
            <person name="Lopez D."/>
            <person name="Ribeiro S."/>
            <person name="Label P."/>
            <person name="Fumanal B."/>
            <person name="Venisse J.S."/>
            <person name="Kohler A."/>
            <person name="de Oliveira R.R."/>
            <person name="Labutti K."/>
            <person name="Lipzen A."/>
            <person name="Lail K."/>
            <person name="Bauer D."/>
            <person name="Ohm R.A."/>
            <person name="Barry K.W."/>
            <person name="Spatafora J."/>
            <person name="Grigoriev I.V."/>
            <person name="Martin F.M."/>
            <person name="Pujade-Renaud V."/>
        </authorList>
    </citation>
    <scope>NUCLEOTIDE SEQUENCE [LARGE SCALE GENOMIC DNA]</scope>
    <source>
        <strain evidence="3 4">Philippines</strain>
    </source>
</reference>
<feature type="region of interest" description="Disordered" evidence="1">
    <location>
        <begin position="160"/>
        <end position="222"/>
    </location>
</feature>
<keyword evidence="4" id="KW-1185">Reference proteome</keyword>